<gene>
    <name evidence="10" type="ORF">DI549_02765</name>
</gene>
<comment type="subcellular location">
    <subcellularLocation>
        <location evidence="1">Cell inner membrane</location>
        <topology evidence="1">Multi-pass membrane protein</topology>
    </subcellularLocation>
    <subcellularLocation>
        <location evidence="8">Cell membrane</location>
        <topology evidence="8">Multi-pass membrane protein</topology>
    </subcellularLocation>
</comment>
<protein>
    <submittedName>
        <fullName evidence="10">Spermidine/putrescine ABC transporter permease</fullName>
    </submittedName>
</protein>
<evidence type="ECO:0000259" key="9">
    <source>
        <dbReference type="PROSITE" id="PS50928"/>
    </source>
</evidence>
<dbReference type="PROSITE" id="PS50928">
    <property type="entry name" value="ABC_TM1"/>
    <property type="match status" value="1"/>
</dbReference>
<dbReference type="PANTHER" id="PTHR43357">
    <property type="entry name" value="INNER MEMBRANE ABC TRANSPORTER PERMEASE PROTEIN YDCV"/>
    <property type="match status" value="1"/>
</dbReference>
<evidence type="ECO:0000256" key="6">
    <source>
        <dbReference type="ARBA" id="ARBA00022989"/>
    </source>
</evidence>
<organism evidence="10 11">
    <name type="scientific">Ancylobacter novellus</name>
    <name type="common">Thiobacillus novellus</name>
    <dbReference type="NCBI Taxonomy" id="921"/>
    <lineage>
        <taxon>Bacteria</taxon>
        <taxon>Pseudomonadati</taxon>
        <taxon>Pseudomonadota</taxon>
        <taxon>Alphaproteobacteria</taxon>
        <taxon>Hyphomicrobiales</taxon>
        <taxon>Xanthobacteraceae</taxon>
        <taxon>Ancylobacter</taxon>
    </lineage>
</organism>
<comment type="similarity">
    <text evidence="8">Belongs to the binding-protein-dependent transport system permease family.</text>
</comment>
<evidence type="ECO:0000256" key="4">
    <source>
        <dbReference type="ARBA" id="ARBA00022519"/>
    </source>
</evidence>
<dbReference type="SUPFAM" id="SSF161098">
    <property type="entry name" value="MetI-like"/>
    <property type="match status" value="1"/>
</dbReference>
<keyword evidence="2 8" id="KW-0813">Transport</keyword>
<feature type="transmembrane region" description="Helical" evidence="8">
    <location>
        <begin position="109"/>
        <end position="125"/>
    </location>
</feature>
<dbReference type="InterPro" id="IPR000515">
    <property type="entry name" value="MetI-like"/>
</dbReference>
<dbReference type="InterPro" id="IPR035906">
    <property type="entry name" value="MetI-like_sf"/>
</dbReference>
<evidence type="ECO:0000256" key="5">
    <source>
        <dbReference type="ARBA" id="ARBA00022692"/>
    </source>
</evidence>
<evidence type="ECO:0000256" key="1">
    <source>
        <dbReference type="ARBA" id="ARBA00004429"/>
    </source>
</evidence>
<sequence length="281" mass="30147">MSLTALSTPRRAAARLDLWWIPRALVLGALAFIIFGPLANLLLWTVAERWYFPHALPLDYGFSYWGRVFAPRGNAMESLGNSLLVACLTVLVSLALAIPAGYALARLKLPFRAAILVAFLIPQAFPNLPVYVNVARLFYQIGLNGTIAGVVLVHVTHGLVYAVWIATAAFAAVDRELEQAARSVGASALRAFADVTLPLAAPGLLASAIFVFLESLDEFTGSYFVGAPDVNMLPLLLYSAGAGGNYQIASITALLLLIPSIGFMLVVERFLKSDVLSKVGQ</sequence>
<accession>A0A2W5T0P6</accession>
<reference evidence="10 11" key="1">
    <citation type="submission" date="2017-08" db="EMBL/GenBank/DDBJ databases">
        <title>Infants hospitalized years apart are colonized by the same room-sourced microbial strains.</title>
        <authorList>
            <person name="Brooks B."/>
            <person name="Olm M.R."/>
            <person name="Firek B.A."/>
            <person name="Baker R."/>
            <person name="Thomas B.C."/>
            <person name="Morowitz M.J."/>
            <person name="Banfield J.F."/>
        </authorList>
    </citation>
    <scope>NUCLEOTIDE SEQUENCE [LARGE SCALE GENOMIC DNA]</scope>
    <source>
        <strain evidence="10">S2_005_001_R2_27</strain>
    </source>
</reference>
<evidence type="ECO:0000256" key="7">
    <source>
        <dbReference type="ARBA" id="ARBA00023136"/>
    </source>
</evidence>
<dbReference type="AlphaFoldDB" id="A0A2W5T0P6"/>
<dbReference type="Pfam" id="PF00528">
    <property type="entry name" value="BPD_transp_1"/>
    <property type="match status" value="1"/>
</dbReference>
<keyword evidence="4" id="KW-0997">Cell inner membrane</keyword>
<name>A0A2W5T0P6_ANCNO</name>
<feature type="transmembrane region" description="Helical" evidence="8">
    <location>
        <begin position="246"/>
        <end position="267"/>
    </location>
</feature>
<dbReference type="CDD" id="cd06261">
    <property type="entry name" value="TM_PBP2"/>
    <property type="match status" value="1"/>
</dbReference>
<dbReference type="GO" id="GO:0055085">
    <property type="term" value="P:transmembrane transport"/>
    <property type="evidence" value="ECO:0007669"/>
    <property type="project" value="InterPro"/>
</dbReference>
<dbReference type="Proteomes" id="UP000248887">
    <property type="component" value="Unassembled WGS sequence"/>
</dbReference>
<comment type="caution">
    <text evidence="10">The sequence shown here is derived from an EMBL/GenBank/DDBJ whole genome shotgun (WGS) entry which is preliminary data.</text>
</comment>
<feature type="transmembrane region" description="Helical" evidence="8">
    <location>
        <begin position="145"/>
        <end position="170"/>
    </location>
</feature>
<dbReference type="PANTHER" id="PTHR43357:SF4">
    <property type="entry name" value="INNER MEMBRANE ABC TRANSPORTER PERMEASE PROTEIN YDCV"/>
    <property type="match status" value="1"/>
</dbReference>
<keyword evidence="3" id="KW-1003">Cell membrane</keyword>
<keyword evidence="6 8" id="KW-1133">Transmembrane helix</keyword>
<feature type="transmembrane region" description="Helical" evidence="8">
    <location>
        <begin position="20"/>
        <end position="47"/>
    </location>
</feature>
<evidence type="ECO:0000256" key="2">
    <source>
        <dbReference type="ARBA" id="ARBA00022448"/>
    </source>
</evidence>
<dbReference type="Gene3D" id="1.10.3720.10">
    <property type="entry name" value="MetI-like"/>
    <property type="match status" value="1"/>
</dbReference>
<evidence type="ECO:0000313" key="11">
    <source>
        <dbReference type="Proteomes" id="UP000248887"/>
    </source>
</evidence>
<evidence type="ECO:0000256" key="8">
    <source>
        <dbReference type="RuleBase" id="RU363032"/>
    </source>
</evidence>
<keyword evidence="5 8" id="KW-0812">Transmembrane</keyword>
<feature type="domain" description="ABC transmembrane type-1" evidence="9">
    <location>
        <begin position="79"/>
        <end position="267"/>
    </location>
</feature>
<feature type="transmembrane region" description="Helical" evidence="8">
    <location>
        <begin position="83"/>
        <end position="102"/>
    </location>
</feature>
<keyword evidence="7 8" id="KW-0472">Membrane</keyword>
<evidence type="ECO:0000256" key="3">
    <source>
        <dbReference type="ARBA" id="ARBA00022475"/>
    </source>
</evidence>
<proteinExistence type="inferred from homology"/>
<feature type="transmembrane region" description="Helical" evidence="8">
    <location>
        <begin position="191"/>
        <end position="213"/>
    </location>
</feature>
<dbReference type="GO" id="GO:0005886">
    <property type="term" value="C:plasma membrane"/>
    <property type="evidence" value="ECO:0007669"/>
    <property type="project" value="UniProtKB-SubCell"/>
</dbReference>
<dbReference type="EMBL" id="QFQD01000005">
    <property type="protein sequence ID" value="PZQ85073.1"/>
    <property type="molecule type" value="Genomic_DNA"/>
</dbReference>
<evidence type="ECO:0000313" key="10">
    <source>
        <dbReference type="EMBL" id="PZQ85073.1"/>
    </source>
</evidence>